<dbReference type="GO" id="GO:0106050">
    <property type="term" value="F:tRNA 2'-O-methyltransferase activity"/>
    <property type="evidence" value="ECO:0007669"/>
    <property type="project" value="UniProtKB-UniRule"/>
</dbReference>
<proteinExistence type="inferred from homology"/>
<dbReference type="PANTHER" id="PTHR12998">
    <property type="entry name" value="TRNA:M(4)X MODIFICATION ENZYME TRM13 HOMOLOG"/>
    <property type="match status" value="1"/>
</dbReference>
<dbReference type="GO" id="GO:0008270">
    <property type="term" value="F:zinc ion binding"/>
    <property type="evidence" value="ECO:0007669"/>
    <property type="project" value="UniProtKB-KW"/>
</dbReference>
<dbReference type="EC" id="2.1.1.225" evidence="1"/>
<dbReference type="GO" id="GO:0030488">
    <property type="term" value="P:tRNA methylation"/>
    <property type="evidence" value="ECO:0007669"/>
    <property type="project" value="InterPro"/>
</dbReference>
<name>A0A7J6U8X2_PEROL</name>
<keyword evidence="1" id="KW-0819">tRNA processing</keyword>
<evidence type="ECO:0000259" key="3">
    <source>
        <dbReference type="Pfam" id="PF05206"/>
    </source>
</evidence>
<keyword evidence="1" id="KW-0863">Zinc-finger</keyword>
<evidence type="ECO:0000313" key="4">
    <source>
        <dbReference type="EMBL" id="KAF4753091.1"/>
    </source>
</evidence>
<feature type="region of interest" description="Disordered" evidence="2">
    <location>
        <begin position="809"/>
        <end position="840"/>
    </location>
</feature>
<comment type="catalytic activity">
    <reaction evidence="1">
        <text>cytidine(4) in tRNA(Pro) + S-adenosyl-L-methionine = 2'-O-methylcytidine(4) in tRNA(Pro) + S-adenosyl-L-homocysteine + H(+)</text>
        <dbReference type="Rhea" id="RHEA:32767"/>
        <dbReference type="Rhea" id="RHEA-COMP:10397"/>
        <dbReference type="Rhea" id="RHEA-COMP:10398"/>
        <dbReference type="ChEBI" id="CHEBI:15378"/>
        <dbReference type="ChEBI" id="CHEBI:57856"/>
        <dbReference type="ChEBI" id="CHEBI:59789"/>
        <dbReference type="ChEBI" id="CHEBI:74495"/>
        <dbReference type="ChEBI" id="CHEBI:82748"/>
        <dbReference type="EC" id="2.1.1.225"/>
    </reaction>
</comment>
<feature type="region of interest" description="Disordered" evidence="2">
    <location>
        <begin position="128"/>
        <end position="160"/>
    </location>
</feature>
<protein>
    <recommendedName>
        <fullName evidence="1">tRNA:m(4)X modification enzyme TRM13</fullName>
        <ecNumber evidence="1">2.1.1.225</ecNumber>
    </recommendedName>
</protein>
<dbReference type="EMBL" id="JABANO010005670">
    <property type="protein sequence ID" value="KAF4753091.1"/>
    <property type="molecule type" value="Genomic_DNA"/>
</dbReference>
<dbReference type="AlphaFoldDB" id="A0A7J6U8X2"/>
<feature type="non-terminal residue" evidence="4">
    <location>
        <position position="840"/>
    </location>
</feature>
<dbReference type="Pfam" id="PF05206">
    <property type="entry name" value="TRM13"/>
    <property type="match status" value="1"/>
</dbReference>
<keyword evidence="1" id="KW-0489">Methyltransferase</keyword>
<comment type="function">
    <text evidence="1">tRNA methylase which 2'-O-methylates cytidine(4) in tRNA(Pro) and tRNA(Gly)(GCC), and adenosine(4) in tRNA(His).</text>
</comment>
<organism evidence="4 5">
    <name type="scientific">Perkinsus olseni</name>
    <name type="common">Perkinsus atlanticus</name>
    <dbReference type="NCBI Taxonomy" id="32597"/>
    <lineage>
        <taxon>Eukaryota</taxon>
        <taxon>Sar</taxon>
        <taxon>Alveolata</taxon>
        <taxon>Perkinsozoa</taxon>
        <taxon>Perkinsea</taxon>
        <taxon>Perkinsida</taxon>
        <taxon>Perkinsidae</taxon>
        <taxon>Perkinsus</taxon>
    </lineage>
</organism>
<keyword evidence="1" id="KW-0808">Transferase</keyword>
<accession>A0A7J6U8X2</accession>
<feature type="domain" description="Methyltransferase TRM13" evidence="3">
    <location>
        <begin position="71"/>
        <end position="248"/>
    </location>
</feature>
<dbReference type="InterPro" id="IPR007871">
    <property type="entry name" value="Methyltransferase_TRM13"/>
</dbReference>
<keyword evidence="1" id="KW-0949">S-adenosyl-L-methionine</keyword>
<evidence type="ECO:0000256" key="2">
    <source>
        <dbReference type="SAM" id="MobiDB-lite"/>
    </source>
</evidence>
<keyword evidence="1" id="KW-0862">Zinc</keyword>
<comment type="catalytic activity">
    <reaction evidence="1">
        <text>cytidine(4) in tRNA(Gly)(GCC) + S-adenosyl-L-methionine = 2'-O-methylcytidine(4) in tRNA(Gly)(GCC) + S-adenosyl-L-homocysteine + H(+)</text>
        <dbReference type="Rhea" id="RHEA:43192"/>
        <dbReference type="Rhea" id="RHEA-COMP:10399"/>
        <dbReference type="Rhea" id="RHEA-COMP:10400"/>
        <dbReference type="ChEBI" id="CHEBI:15378"/>
        <dbReference type="ChEBI" id="CHEBI:57856"/>
        <dbReference type="ChEBI" id="CHEBI:59789"/>
        <dbReference type="ChEBI" id="CHEBI:74495"/>
        <dbReference type="ChEBI" id="CHEBI:82748"/>
        <dbReference type="EC" id="2.1.1.225"/>
    </reaction>
</comment>
<keyword evidence="5" id="KW-1185">Reference proteome</keyword>
<evidence type="ECO:0000256" key="1">
    <source>
        <dbReference type="RuleBase" id="RU367103"/>
    </source>
</evidence>
<sequence>MGHSGRVYTPEGLKPYLEVIERCCSDDNLMEPTVACLSNDVARKAFDDITGAAGRQTWQNYGKLTVHLPQLESLVSIILKRFQPGEDTLLFELGAGKGLLGRMVSDMSGCRHLALDCRNITSGYDGEEVNEECKDDGERSEECSDEREGPEEASSGAGKTIRVRADVTATDLRAVVDAQCKKMKEDGMKNPKVVLFIAKHLCGNGTDAAVEGIAPLLRPNAGGTDWTVRGAVLAPCCHPKAKLDAFACLESDLSTMDQLTGESGHGQWRKQVWDILMQLLYMSKLGGALKPSDCSSWSAITSSFTYSQLRENPMGDYADLSLCSYGHGVVTWSFSRLGRKCRLFLESARGRKLVSEGAAGAVELVQYAPQNVTPDNLAIVYDAAGKYDMEWNPVFPGAVVIRVLMDQSSKKTVTLPKRLSEYILGMKSKNTEWQKLVKLAYPISISDLECSSPSGCVQIESAALVLPHDKSQAPLISLLVKDPLVKRVVSMMYPITHLEGDGHVISPDLPPDQLPIRTCAAPNSLQLNKHICSDENCGKDGVVCTKLSPTKFVSVYSGVQFIDSVDPWPVDAMPTCCTFGWSIVPRTEWDPSLLRKTQTAKYAARVYELTTRFGVNISSDTRFYMICDKKKDRTELEGAIESRGGVLVDDLSDANLLVVEIPSQRHDAILRRTSEALQACKEGTAVVARLNVNGIRGHTLKKQDKDLRKLTVGAVRSTCVDIRINHLVTDKELERGSPPHLLDLFGPHDFCDVVFPSIVSSSIIIMWDWKKVTTAYNKVANSEFVNQSLQSLQDAKSKVDTAFEEAMKQNAAQLPQGSSTSSSSSTAARYHGDQLTVAPA</sequence>
<gene>
    <name evidence="4" type="ORF">FOZ63_002820</name>
</gene>
<comment type="caution">
    <text evidence="4">The sequence shown here is derived from an EMBL/GenBank/DDBJ whole genome shotgun (WGS) entry which is preliminary data.</text>
</comment>
<keyword evidence="1" id="KW-0479">Metal-binding</keyword>
<evidence type="ECO:0000313" key="5">
    <source>
        <dbReference type="Proteomes" id="UP000553632"/>
    </source>
</evidence>
<dbReference type="Proteomes" id="UP000553632">
    <property type="component" value="Unassembled WGS sequence"/>
</dbReference>
<dbReference type="OMA" id="CVDIRIN"/>
<comment type="similarity">
    <text evidence="1">Belongs to the methyltransferase TRM13 family.</text>
</comment>
<dbReference type="PANTHER" id="PTHR12998:SF0">
    <property type="entry name" value="TRNA:M(4)X MODIFICATION ENZYME TRM13 HOMOLOG"/>
    <property type="match status" value="1"/>
</dbReference>
<reference evidence="4 5" key="1">
    <citation type="submission" date="2020-04" db="EMBL/GenBank/DDBJ databases">
        <title>Perkinsus olseni comparative genomics.</title>
        <authorList>
            <person name="Bogema D.R."/>
        </authorList>
    </citation>
    <scope>NUCLEOTIDE SEQUENCE [LARGE SCALE GENOMIC DNA]</scope>
    <source>
        <strain evidence="4 5">ATCC PRA-207</strain>
    </source>
</reference>
<dbReference type="InterPro" id="IPR039044">
    <property type="entry name" value="Trm13"/>
</dbReference>
<comment type="catalytic activity">
    <reaction evidence="1">
        <text>adenosine(4) in tRNA(His) + S-adenosyl-L-methionine = 2'-O-methyladenosine(4) in tRNA(His) + S-adenosyl-L-homocysteine + H(+)</text>
        <dbReference type="Rhea" id="RHEA:43196"/>
        <dbReference type="Rhea" id="RHEA-COMP:10401"/>
        <dbReference type="Rhea" id="RHEA-COMP:10402"/>
        <dbReference type="ChEBI" id="CHEBI:15378"/>
        <dbReference type="ChEBI" id="CHEBI:57856"/>
        <dbReference type="ChEBI" id="CHEBI:59789"/>
        <dbReference type="ChEBI" id="CHEBI:74411"/>
        <dbReference type="ChEBI" id="CHEBI:74477"/>
        <dbReference type="EC" id="2.1.1.225"/>
    </reaction>
</comment>